<organism evidence="1 2">
    <name type="scientific">Acaulospora colombiana</name>
    <dbReference type="NCBI Taxonomy" id="27376"/>
    <lineage>
        <taxon>Eukaryota</taxon>
        <taxon>Fungi</taxon>
        <taxon>Fungi incertae sedis</taxon>
        <taxon>Mucoromycota</taxon>
        <taxon>Glomeromycotina</taxon>
        <taxon>Glomeromycetes</taxon>
        <taxon>Diversisporales</taxon>
        <taxon>Acaulosporaceae</taxon>
        <taxon>Acaulospora</taxon>
    </lineage>
</organism>
<name>A0ACA9P9I8_9GLOM</name>
<evidence type="ECO:0000313" key="2">
    <source>
        <dbReference type="Proteomes" id="UP000789525"/>
    </source>
</evidence>
<comment type="caution">
    <text evidence="1">The sequence shown here is derived from an EMBL/GenBank/DDBJ whole genome shotgun (WGS) entry which is preliminary data.</text>
</comment>
<sequence>IPMELADRVKVYGHGGNAPKDLGTLGPRLVSALQTEIRDQYFTEEFRNAIFTLCAIDHKNKK</sequence>
<reference evidence="1" key="1">
    <citation type="submission" date="2021-06" db="EMBL/GenBank/DDBJ databases">
        <authorList>
            <person name="Kallberg Y."/>
            <person name="Tangrot J."/>
            <person name="Rosling A."/>
        </authorList>
    </citation>
    <scope>NUCLEOTIDE SEQUENCE</scope>
    <source>
        <strain evidence="1">CL356</strain>
    </source>
</reference>
<evidence type="ECO:0000313" key="1">
    <source>
        <dbReference type="EMBL" id="CAG8699141.1"/>
    </source>
</evidence>
<proteinExistence type="predicted"/>
<dbReference type="Proteomes" id="UP000789525">
    <property type="component" value="Unassembled WGS sequence"/>
</dbReference>
<feature type="non-terminal residue" evidence="1">
    <location>
        <position position="1"/>
    </location>
</feature>
<protein>
    <submittedName>
        <fullName evidence="1">985_t:CDS:1</fullName>
    </submittedName>
</protein>
<gene>
    <name evidence="1" type="ORF">ACOLOM_LOCUS10163</name>
</gene>
<keyword evidence="2" id="KW-1185">Reference proteome</keyword>
<dbReference type="EMBL" id="CAJVPT010031778">
    <property type="protein sequence ID" value="CAG8699141.1"/>
    <property type="molecule type" value="Genomic_DNA"/>
</dbReference>
<accession>A0ACA9P9I8</accession>